<dbReference type="InterPro" id="IPR001412">
    <property type="entry name" value="aa-tRNA-synth_I_CS"/>
</dbReference>
<dbReference type="GO" id="GO:0005524">
    <property type="term" value="F:ATP binding"/>
    <property type="evidence" value="ECO:0007669"/>
    <property type="project" value="UniProtKB-KW"/>
</dbReference>
<dbReference type="GO" id="GO:0006425">
    <property type="term" value="P:glutaminyl-tRNA aminoacylation"/>
    <property type="evidence" value="ECO:0007669"/>
    <property type="project" value="InterPro"/>
</dbReference>
<dbReference type="InterPro" id="IPR020056">
    <property type="entry name" value="Rbsml_bL25/Gln-tRNA_synth_N"/>
</dbReference>
<gene>
    <name evidence="13" type="ORF">PGLA1383_LOCUS4727</name>
    <name evidence="14" type="ORF">PGLA2088_LOCUS39143</name>
</gene>
<dbReference type="FunFam" id="1.10.1160.10:FF:000001">
    <property type="entry name" value="Glutamine--tRNA ligase"/>
    <property type="match status" value="1"/>
</dbReference>
<dbReference type="Gene3D" id="3.40.50.620">
    <property type="entry name" value="HUPs"/>
    <property type="match status" value="1"/>
</dbReference>
<dbReference type="GO" id="GO:0005829">
    <property type="term" value="C:cytosol"/>
    <property type="evidence" value="ECO:0007669"/>
    <property type="project" value="TreeGrafter"/>
</dbReference>
<dbReference type="Gene3D" id="3.90.800.10">
    <property type="entry name" value="Glutamyl-tRNA Synthetase, Domain 3"/>
    <property type="match status" value="1"/>
</dbReference>
<keyword evidence="4 9" id="KW-0547">Nucleotide-binding</keyword>
<dbReference type="InterPro" id="IPR000924">
    <property type="entry name" value="Glu/Gln-tRNA-synth"/>
</dbReference>
<evidence type="ECO:0000313" key="15">
    <source>
        <dbReference type="Proteomes" id="UP000654075"/>
    </source>
</evidence>
<dbReference type="PRINTS" id="PR00987">
    <property type="entry name" value="TRNASYNTHGLU"/>
</dbReference>
<dbReference type="FunFam" id="3.90.800.10:FF:000001">
    <property type="entry name" value="Glutamine--tRNA ligase"/>
    <property type="match status" value="1"/>
</dbReference>
<evidence type="ECO:0000256" key="1">
    <source>
        <dbReference type="ARBA" id="ARBA00012836"/>
    </source>
</evidence>
<dbReference type="Gene3D" id="1.10.1160.10">
    <property type="entry name" value="Glutamyl-trna Synthetase, Domain 2"/>
    <property type="match status" value="1"/>
</dbReference>
<evidence type="ECO:0000256" key="9">
    <source>
        <dbReference type="RuleBase" id="RU363037"/>
    </source>
</evidence>
<keyword evidence="15" id="KW-1185">Reference proteome</keyword>
<keyword evidence="5 9" id="KW-0067">ATP-binding</keyword>
<sequence length="552" mass="62455">MPVQRLVPRAATPRKEGELDAAVEAGNFVEDIVLEDVTKGTYGGKVRTRFPPEPNGYLHIGHVKSICLNFGIARKFGGNCNLRFDDTNPASEKQEYIDGIQKDVRWLNFQWDGSARYASDYFPQLYEWAEVFIEKGWAYVDELTAEEISEYRGSLTRPGKDSPYRARPASESLELLRRMRAGEVAQGSAVLRAKIDMAHRNVIMRDPIMYRILSEPPHPRTGSQWVIYPSYDYAHGLSDAIEGVTHSVCTLEFNMHNELYDWLNEKVLSLGGTSLPLCQAPCALPRQHEFARLEMTYIVVSKRKLKRLVDAGLVEGWDDPRMPTISGMRRRGYPPQALTRLCELIGVTKVATSVIEYSLLENCVRDALQDVNPPKLLCVLRPLRMTITNWSNAEDEVLEVPPEHSDQASSSSPPLRKLHFGRDLLLDKEDFMEQPDADFKRLAPGREVKLRYGYVVKCDEVVHGPDGQVTELRCSYDPDSLGKRPPKGVAVVHWAHAAESVPVSVRLFDKLFSEPRPEEQDDFLQALNPASCEVLTSARCEPYVLDLCKDHQ</sequence>
<evidence type="ECO:0000256" key="8">
    <source>
        <dbReference type="ARBA" id="ARBA00048270"/>
    </source>
</evidence>
<evidence type="ECO:0000259" key="11">
    <source>
        <dbReference type="Pfam" id="PF03950"/>
    </source>
</evidence>
<dbReference type="NCBIfam" id="NF011291">
    <property type="entry name" value="PRK14703.1"/>
    <property type="match status" value="1"/>
</dbReference>
<dbReference type="InterPro" id="IPR020061">
    <property type="entry name" value="Glu_tRNA_lig_a-bdl"/>
</dbReference>
<dbReference type="InterPro" id="IPR020058">
    <property type="entry name" value="Glu/Gln-tRNA-synth_Ib_cat-dom"/>
</dbReference>
<dbReference type="Pfam" id="PF20974">
    <property type="entry name" value="tRNA-synt_1c_C2"/>
    <property type="match status" value="1"/>
</dbReference>
<feature type="domain" description="Glutamyl/glutaminyl-tRNA synthetase class Ib anti-codon binding" evidence="11">
    <location>
        <begin position="376"/>
        <end position="477"/>
    </location>
</feature>
<evidence type="ECO:0000313" key="14">
    <source>
        <dbReference type="EMBL" id="CAE8716649.1"/>
    </source>
</evidence>
<dbReference type="GO" id="GO:0004819">
    <property type="term" value="F:glutamine-tRNA ligase activity"/>
    <property type="evidence" value="ECO:0007669"/>
    <property type="project" value="UniProtKB-EC"/>
</dbReference>
<keyword evidence="2" id="KW-0963">Cytoplasm</keyword>
<evidence type="ECO:0000259" key="12">
    <source>
        <dbReference type="Pfam" id="PF20974"/>
    </source>
</evidence>
<dbReference type="Pfam" id="PF03950">
    <property type="entry name" value="tRNA-synt_1c_C"/>
    <property type="match status" value="1"/>
</dbReference>
<dbReference type="PANTHER" id="PTHR43097:SF5">
    <property type="entry name" value="GLUTAMATE--TRNA LIGASE"/>
    <property type="match status" value="1"/>
</dbReference>
<dbReference type="InterPro" id="IPR050132">
    <property type="entry name" value="Gln/Glu-tRNA_Ligase"/>
</dbReference>
<dbReference type="OMA" id="CDEVVHG"/>
<comment type="caution">
    <text evidence="13">The sequence shown here is derived from an EMBL/GenBank/DDBJ whole genome shotgun (WGS) entry which is preliminary data.</text>
</comment>
<feature type="non-terminal residue" evidence="13">
    <location>
        <position position="552"/>
    </location>
</feature>
<proteinExistence type="inferred from homology"/>
<dbReference type="InterPro" id="IPR004514">
    <property type="entry name" value="Gln-tRNA-synth"/>
</dbReference>
<comment type="catalytic activity">
    <reaction evidence="8">
        <text>tRNA(Gln) + L-glutamine + ATP = L-glutaminyl-tRNA(Gln) + AMP + diphosphate</text>
        <dbReference type="Rhea" id="RHEA:20121"/>
        <dbReference type="Rhea" id="RHEA-COMP:9662"/>
        <dbReference type="Rhea" id="RHEA-COMP:9681"/>
        <dbReference type="ChEBI" id="CHEBI:30616"/>
        <dbReference type="ChEBI" id="CHEBI:33019"/>
        <dbReference type="ChEBI" id="CHEBI:58359"/>
        <dbReference type="ChEBI" id="CHEBI:78442"/>
        <dbReference type="ChEBI" id="CHEBI:78521"/>
        <dbReference type="ChEBI" id="CHEBI:456215"/>
        <dbReference type="EC" id="6.1.1.18"/>
    </reaction>
</comment>
<dbReference type="FunFam" id="3.40.50.620:FF:000037">
    <property type="entry name" value="Glutamine--tRNA ligase cytoplasmic"/>
    <property type="match status" value="1"/>
</dbReference>
<keyword evidence="7 9" id="KW-0030">Aminoacyl-tRNA synthetase</keyword>
<protein>
    <recommendedName>
        <fullName evidence="1">glutamine--tRNA ligase</fullName>
        <ecNumber evidence="1">6.1.1.18</ecNumber>
    </recommendedName>
</protein>
<evidence type="ECO:0000256" key="2">
    <source>
        <dbReference type="ARBA" id="ARBA00022490"/>
    </source>
</evidence>
<dbReference type="PROSITE" id="PS00178">
    <property type="entry name" value="AA_TRNA_LIGASE_I"/>
    <property type="match status" value="1"/>
</dbReference>
<evidence type="ECO:0000256" key="5">
    <source>
        <dbReference type="ARBA" id="ARBA00022840"/>
    </source>
</evidence>
<feature type="domain" description="Glutamyl/glutaminyl-tRNA synthetase class Ib catalytic" evidence="10">
    <location>
        <begin position="45"/>
        <end position="369"/>
    </location>
</feature>
<dbReference type="EC" id="6.1.1.18" evidence="1"/>
<dbReference type="OrthoDB" id="10250478at2759"/>
<organism evidence="13 15">
    <name type="scientific">Polarella glacialis</name>
    <name type="common">Dinoflagellate</name>
    <dbReference type="NCBI Taxonomy" id="89957"/>
    <lineage>
        <taxon>Eukaryota</taxon>
        <taxon>Sar</taxon>
        <taxon>Alveolata</taxon>
        <taxon>Dinophyceae</taxon>
        <taxon>Suessiales</taxon>
        <taxon>Suessiaceae</taxon>
        <taxon>Polarella</taxon>
    </lineage>
</organism>
<dbReference type="SUPFAM" id="SSF52374">
    <property type="entry name" value="Nucleotidylyl transferase"/>
    <property type="match status" value="1"/>
</dbReference>
<dbReference type="Gene3D" id="2.40.240.10">
    <property type="entry name" value="Ribosomal Protein L25, Chain P"/>
    <property type="match status" value="2"/>
</dbReference>
<dbReference type="NCBIfam" id="TIGR00440">
    <property type="entry name" value="glnS"/>
    <property type="match status" value="1"/>
</dbReference>
<feature type="domain" description="tRNA synthetases class I (E and Q) anti-codon binding" evidence="12">
    <location>
        <begin position="491"/>
        <end position="549"/>
    </location>
</feature>
<dbReference type="InterPro" id="IPR020059">
    <property type="entry name" value="Glu/Gln-tRNA-synth_Ib_codon-bd"/>
</dbReference>
<evidence type="ECO:0000259" key="10">
    <source>
        <dbReference type="Pfam" id="PF00749"/>
    </source>
</evidence>
<dbReference type="SUPFAM" id="SSF50715">
    <property type="entry name" value="Ribosomal protein L25-like"/>
    <property type="match status" value="1"/>
</dbReference>
<keyword evidence="6 9" id="KW-0648">Protein biosynthesis</keyword>
<dbReference type="EMBL" id="CAJNNV010001783">
    <property type="protein sequence ID" value="CAE8585824.1"/>
    <property type="molecule type" value="Genomic_DNA"/>
</dbReference>
<evidence type="ECO:0000256" key="7">
    <source>
        <dbReference type="ARBA" id="ARBA00023146"/>
    </source>
</evidence>
<evidence type="ECO:0000256" key="3">
    <source>
        <dbReference type="ARBA" id="ARBA00022598"/>
    </source>
</evidence>
<comment type="similarity">
    <text evidence="9">Belongs to the class-I aminoacyl-tRNA synthetase family.</text>
</comment>
<dbReference type="PANTHER" id="PTHR43097">
    <property type="entry name" value="GLUTAMINE-TRNA LIGASE"/>
    <property type="match status" value="1"/>
</dbReference>
<evidence type="ECO:0000256" key="6">
    <source>
        <dbReference type="ARBA" id="ARBA00022917"/>
    </source>
</evidence>
<accession>A0A813DHY5</accession>
<reference evidence="13" key="1">
    <citation type="submission" date="2021-02" db="EMBL/GenBank/DDBJ databases">
        <authorList>
            <person name="Dougan E. K."/>
            <person name="Rhodes N."/>
            <person name="Thang M."/>
            <person name="Chan C."/>
        </authorList>
    </citation>
    <scope>NUCLEOTIDE SEQUENCE</scope>
</reference>
<evidence type="ECO:0000313" key="13">
    <source>
        <dbReference type="EMBL" id="CAE8585824.1"/>
    </source>
</evidence>
<dbReference type="InterPro" id="IPR014729">
    <property type="entry name" value="Rossmann-like_a/b/a_fold"/>
</dbReference>
<keyword evidence="3 9" id="KW-0436">Ligase</keyword>
<dbReference type="Proteomes" id="UP000626109">
    <property type="component" value="Unassembled WGS sequence"/>
</dbReference>
<dbReference type="InterPro" id="IPR011035">
    <property type="entry name" value="Ribosomal_bL25/Gln-tRNA_synth"/>
</dbReference>
<name>A0A813DHY5_POLGL</name>
<dbReference type="InterPro" id="IPR049437">
    <property type="entry name" value="tRNA-synt_1c_C2"/>
</dbReference>
<dbReference type="Proteomes" id="UP000654075">
    <property type="component" value="Unassembled WGS sequence"/>
</dbReference>
<dbReference type="EMBL" id="CAJNNW010033014">
    <property type="protein sequence ID" value="CAE8716649.1"/>
    <property type="molecule type" value="Genomic_DNA"/>
</dbReference>
<dbReference type="Pfam" id="PF00749">
    <property type="entry name" value="tRNA-synt_1c"/>
    <property type="match status" value="1"/>
</dbReference>
<dbReference type="AlphaFoldDB" id="A0A813DHY5"/>
<evidence type="ECO:0000256" key="4">
    <source>
        <dbReference type="ARBA" id="ARBA00022741"/>
    </source>
</evidence>